<dbReference type="Pfam" id="PF13966">
    <property type="entry name" value="zf-RVT"/>
    <property type="match status" value="1"/>
</dbReference>
<dbReference type="EMBL" id="NBSK02000004">
    <property type="protein sequence ID" value="KAJ0212001.1"/>
    <property type="molecule type" value="Genomic_DNA"/>
</dbReference>
<dbReference type="PANTHER" id="PTHR33116">
    <property type="entry name" value="REVERSE TRANSCRIPTASE ZINC-BINDING DOMAIN-CONTAINING PROTEIN-RELATED-RELATED"/>
    <property type="match status" value="1"/>
</dbReference>
<accession>A0A9R1XGD6</accession>
<name>A0A9R1XGD6_LACSA</name>
<protein>
    <recommendedName>
        <fullName evidence="1">Reverse transcriptase zinc-binding domain-containing protein</fullName>
    </recommendedName>
</protein>
<dbReference type="PANTHER" id="PTHR33116:SF79">
    <property type="entry name" value="REVERSE TRANSCRIPTASE DOMAIN, ZINC FINGER, CCHC-TYPE-RELATED"/>
    <property type="match status" value="1"/>
</dbReference>
<evidence type="ECO:0000313" key="3">
    <source>
        <dbReference type="Proteomes" id="UP000235145"/>
    </source>
</evidence>
<comment type="caution">
    <text evidence="2">The sequence shown here is derived from an EMBL/GenBank/DDBJ whole genome shotgun (WGS) entry which is preliminary data.</text>
</comment>
<dbReference type="Proteomes" id="UP000235145">
    <property type="component" value="Unassembled WGS sequence"/>
</dbReference>
<keyword evidence="3" id="KW-1185">Reference proteome</keyword>
<feature type="domain" description="Reverse transcriptase zinc-binding" evidence="1">
    <location>
        <begin position="101"/>
        <end position="170"/>
    </location>
</feature>
<sequence>MKVAFTIKVLHRALLRVLIPTNVIRCIHKLDGKRWSVLANGSNNGVWKNIAKTTSFLKKIKIEPKEIISQNPIDGRWESKFTSEGRLRVCLLRERIELSNHMVNDEPFDWGKATPFKILLFIWIAKQGRIPSAVALCQRRITIPSTMCGACNQGEETSDHILISCPMAKMVMDLILNWSEINGERFSSVKDMLLFVSRKSGYNNEKNLLNMILCGTLWCIWVCRNKRVFENIPTRPTIIVERIKALTFTWCKYRTSCKKVDRRVWNLCLFYCL</sequence>
<reference evidence="2 3" key="1">
    <citation type="journal article" date="2017" name="Nat. Commun.">
        <title>Genome assembly with in vitro proximity ligation data and whole-genome triplication in lettuce.</title>
        <authorList>
            <person name="Reyes-Chin-Wo S."/>
            <person name="Wang Z."/>
            <person name="Yang X."/>
            <person name="Kozik A."/>
            <person name="Arikit S."/>
            <person name="Song C."/>
            <person name="Xia L."/>
            <person name="Froenicke L."/>
            <person name="Lavelle D.O."/>
            <person name="Truco M.J."/>
            <person name="Xia R."/>
            <person name="Zhu S."/>
            <person name="Xu C."/>
            <person name="Xu H."/>
            <person name="Xu X."/>
            <person name="Cox K."/>
            <person name="Korf I."/>
            <person name="Meyers B.C."/>
            <person name="Michelmore R.W."/>
        </authorList>
    </citation>
    <scope>NUCLEOTIDE SEQUENCE [LARGE SCALE GENOMIC DNA]</scope>
    <source>
        <strain evidence="3">cv. Salinas</strain>
        <tissue evidence="2">Seedlings</tissue>
    </source>
</reference>
<evidence type="ECO:0000313" key="2">
    <source>
        <dbReference type="EMBL" id="KAJ0212001.1"/>
    </source>
</evidence>
<evidence type="ECO:0000259" key="1">
    <source>
        <dbReference type="Pfam" id="PF13966"/>
    </source>
</evidence>
<proteinExistence type="predicted"/>
<gene>
    <name evidence="2" type="ORF">LSAT_V11C400220300</name>
</gene>
<organism evidence="2 3">
    <name type="scientific">Lactuca sativa</name>
    <name type="common">Garden lettuce</name>
    <dbReference type="NCBI Taxonomy" id="4236"/>
    <lineage>
        <taxon>Eukaryota</taxon>
        <taxon>Viridiplantae</taxon>
        <taxon>Streptophyta</taxon>
        <taxon>Embryophyta</taxon>
        <taxon>Tracheophyta</taxon>
        <taxon>Spermatophyta</taxon>
        <taxon>Magnoliopsida</taxon>
        <taxon>eudicotyledons</taxon>
        <taxon>Gunneridae</taxon>
        <taxon>Pentapetalae</taxon>
        <taxon>asterids</taxon>
        <taxon>campanulids</taxon>
        <taxon>Asterales</taxon>
        <taxon>Asteraceae</taxon>
        <taxon>Cichorioideae</taxon>
        <taxon>Cichorieae</taxon>
        <taxon>Lactucinae</taxon>
        <taxon>Lactuca</taxon>
    </lineage>
</organism>
<dbReference type="InterPro" id="IPR026960">
    <property type="entry name" value="RVT-Znf"/>
</dbReference>
<dbReference type="AlphaFoldDB" id="A0A9R1XGD6"/>